<evidence type="ECO:0000256" key="1">
    <source>
        <dbReference type="SAM" id="MobiDB-lite"/>
    </source>
</evidence>
<keyword evidence="2" id="KW-0472">Membrane</keyword>
<keyword evidence="4" id="KW-1185">Reference proteome</keyword>
<keyword evidence="2" id="KW-1133">Transmembrane helix</keyword>
<protein>
    <submittedName>
        <fullName evidence="3">Uncharacterized protein</fullName>
    </submittedName>
</protein>
<feature type="transmembrane region" description="Helical" evidence="2">
    <location>
        <begin position="28"/>
        <end position="49"/>
    </location>
</feature>
<dbReference type="RefSeq" id="WP_113647370.1">
    <property type="nucleotide sequence ID" value="NZ_QMHN01000003.1"/>
</dbReference>
<dbReference type="AlphaFoldDB" id="A0A3S3QFI4"/>
<feature type="region of interest" description="Disordered" evidence="1">
    <location>
        <begin position="53"/>
        <end position="81"/>
    </location>
</feature>
<gene>
    <name evidence="3" type="ORF">DPV69_10740</name>
</gene>
<evidence type="ECO:0000313" key="4">
    <source>
        <dbReference type="Proteomes" id="UP000284120"/>
    </source>
</evidence>
<name>A0A3S3QFI4_9SPHI</name>
<accession>A0A3S3QFI4</accession>
<evidence type="ECO:0000313" key="3">
    <source>
        <dbReference type="EMBL" id="RWU07459.1"/>
    </source>
</evidence>
<sequence length="81" mass="9491">MPEILLLCFMMIPQIVAGVYAHSIGKSFWFWFFISFLIPIISLVVLLVIDNKKPKQAKEEKKSYQLADHVRERQEKEKPNA</sequence>
<dbReference type="Proteomes" id="UP000284120">
    <property type="component" value="Unassembled WGS sequence"/>
</dbReference>
<evidence type="ECO:0000256" key="2">
    <source>
        <dbReference type="SAM" id="Phobius"/>
    </source>
</evidence>
<proteinExistence type="predicted"/>
<comment type="caution">
    <text evidence="3">The sequence shown here is derived from an EMBL/GenBank/DDBJ whole genome shotgun (WGS) entry which is preliminary data.</text>
</comment>
<dbReference type="EMBL" id="SAYW01000003">
    <property type="protein sequence ID" value="RWU07459.1"/>
    <property type="molecule type" value="Genomic_DNA"/>
</dbReference>
<keyword evidence="2" id="KW-0812">Transmembrane</keyword>
<organism evidence="3 4">
    <name type="scientific">Pedobacter chitinilyticus</name>
    <dbReference type="NCBI Taxonomy" id="2233776"/>
    <lineage>
        <taxon>Bacteria</taxon>
        <taxon>Pseudomonadati</taxon>
        <taxon>Bacteroidota</taxon>
        <taxon>Sphingobacteriia</taxon>
        <taxon>Sphingobacteriales</taxon>
        <taxon>Sphingobacteriaceae</taxon>
        <taxon>Pedobacter</taxon>
    </lineage>
</organism>
<reference evidence="3 4" key="1">
    <citation type="submission" date="2018-06" db="EMBL/GenBank/DDBJ databases">
        <title>Pedobacter endophyticus sp. nov., an endophytic bacterium isolated from a leaf of Triticum aestivum.</title>
        <authorList>
            <person name="Zhang L."/>
        </authorList>
    </citation>
    <scope>NUCLEOTIDE SEQUENCE [LARGE SCALE GENOMIC DNA]</scope>
    <source>
        <strain evidence="3 4">CM134L-2</strain>
    </source>
</reference>